<accession>A0AAV7SAU2</accession>
<proteinExistence type="predicted"/>
<dbReference type="AlphaFoldDB" id="A0AAV7SAU2"/>
<gene>
    <name evidence="2" type="ORF">NDU88_001435</name>
</gene>
<reference evidence="2" key="1">
    <citation type="journal article" date="2022" name="bioRxiv">
        <title>Sequencing and chromosome-scale assembly of the giantPleurodeles waltlgenome.</title>
        <authorList>
            <person name="Brown T."/>
            <person name="Elewa A."/>
            <person name="Iarovenko S."/>
            <person name="Subramanian E."/>
            <person name="Araus A.J."/>
            <person name="Petzold A."/>
            <person name="Susuki M."/>
            <person name="Suzuki K.-i.T."/>
            <person name="Hayashi T."/>
            <person name="Toyoda A."/>
            <person name="Oliveira C."/>
            <person name="Osipova E."/>
            <person name="Leigh N.D."/>
            <person name="Simon A."/>
            <person name="Yun M.H."/>
        </authorList>
    </citation>
    <scope>NUCLEOTIDE SEQUENCE</scope>
    <source>
        <strain evidence="2">20211129_DDA</strain>
        <tissue evidence="2">Liver</tissue>
    </source>
</reference>
<name>A0AAV7SAU2_PLEWA</name>
<sequence>MRERMRRRLNPKKEEKRERTQGVPVATATRSFARPRSRRSGPAGCQTTRAAWKGGAAARGGARCRPLFMPARGGERVLQPRLPFGREAMRFSFRTNLFTNSYELVVKPSAQLARHRVQNCLRLDCLYLGAALKQTVKAVETALPALLPV</sequence>
<protein>
    <submittedName>
        <fullName evidence="2">Uncharacterized protein</fullName>
    </submittedName>
</protein>
<dbReference type="EMBL" id="JANPWB010000008">
    <property type="protein sequence ID" value="KAJ1160946.1"/>
    <property type="molecule type" value="Genomic_DNA"/>
</dbReference>
<feature type="compositionally biased region" description="Basic residues" evidence="1">
    <location>
        <begin position="1"/>
        <end position="10"/>
    </location>
</feature>
<evidence type="ECO:0000313" key="3">
    <source>
        <dbReference type="Proteomes" id="UP001066276"/>
    </source>
</evidence>
<feature type="compositionally biased region" description="Basic and acidic residues" evidence="1">
    <location>
        <begin position="11"/>
        <end position="20"/>
    </location>
</feature>
<comment type="caution">
    <text evidence="2">The sequence shown here is derived from an EMBL/GenBank/DDBJ whole genome shotgun (WGS) entry which is preliminary data.</text>
</comment>
<evidence type="ECO:0000313" key="2">
    <source>
        <dbReference type="EMBL" id="KAJ1160946.1"/>
    </source>
</evidence>
<feature type="region of interest" description="Disordered" evidence="1">
    <location>
        <begin position="1"/>
        <end position="51"/>
    </location>
</feature>
<keyword evidence="3" id="KW-1185">Reference proteome</keyword>
<dbReference type="Proteomes" id="UP001066276">
    <property type="component" value="Chromosome 4_2"/>
</dbReference>
<organism evidence="2 3">
    <name type="scientific">Pleurodeles waltl</name>
    <name type="common">Iberian ribbed newt</name>
    <dbReference type="NCBI Taxonomy" id="8319"/>
    <lineage>
        <taxon>Eukaryota</taxon>
        <taxon>Metazoa</taxon>
        <taxon>Chordata</taxon>
        <taxon>Craniata</taxon>
        <taxon>Vertebrata</taxon>
        <taxon>Euteleostomi</taxon>
        <taxon>Amphibia</taxon>
        <taxon>Batrachia</taxon>
        <taxon>Caudata</taxon>
        <taxon>Salamandroidea</taxon>
        <taxon>Salamandridae</taxon>
        <taxon>Pleurodelinae</taxon>
        <taxon>Pleurodeles</taxon>
    </lineage>
</organism>
<evidence type="ECO:0000256" key="1">
    <source>
        <dbReference type="SAM" id="MobiDB-lite"/>
    </source>
</evidence>